<organism evidence="6 7">
    <name type="scientific">Plutella xylostella</name>
    <name type="common">Diamondback moth</name>
    <name type="synonym">Plutella maculipennis</name>
    <dbReference type="NCBI Taxonomy" id="51655"/>
    <lineage>
        <taxon>Eukaryota</taxon>
        <taxon>Metazoa</taxon>
        <taxon>Ecdysozoa</taxon>
        <taxon>Arthropoda</taxon>
        <taxon>Hexapoda</taxon>
        <taxon>Insecta</taxon>
        <taxon>Pterygota</taxon>
        <taxon>Neoptera</taxon>
        <taxon>Endopterygota</taxon>
        <taxon>Lepidoptera</taxon>
        <taxon>Glossata</taxon>
        <taxon>Ditrysia</taxon>
        <taxon>Yponomeutoidea</taxon>
        <taxon>Plutellidae</taxon>
        <taxon>Plutella</taxon>
    </lineage>
</organism>
<reference evidence="6 7" key="1">
    <citation type="submission" date="2021-06" db="EMBL/GenBank/DDBJ databases">
        <title>A haploid diamondback moth (Plutella xylostella L.) genome assembly resolves 31 chromosomes and identifies a diamide resistance mutation.</title>
        <authorList>
            <person name="Ward C.M."/>
            <person name="Perry K.D."/>
            <person name="Baker G."/>
            <person name="Powis K."/>
            <person name="Heckel D.G."/>
            <person name="Baxter S.W."/>
        </authorList>
    </citation>
    <scope>NUCLEOTIDE SEQUENCE [LARGE SCALE GENOMIC DNA]</scope>
    <source>
        <strain evidence="6 7">LV</strain>
        <tissue evidence="6">Single pupa</tissue>
    </source>
</reference>
<keyword evidence="2" id="KW-0963">Cytoplasm</keyword>
<keyword evidence="7" id="KW-1185">Reference proteome</keyword>
<evidence type="ECO:0000313" key="6">
    <source>
        <dbReference type="EMBL" id="KAG7301163.1"/>
    </source>
</evidence>
<dbReference type="EMBL" id="JAHIBW010000019">
    <property type="protein sequence ID" value="KAG7301163.1"/>
    <property type="molecule type" value="Genomic_DNA"/>
</dbReference>
<evidence type="ECO:0000256" key="4">
    <source>
        <dbReference type="ARBA" id="ARBA00022801"/>
    </source>
</evidence>
<accession>A0ABQ7QB44</accession>
<keyword evidence="4" id="KW-0378">Hydrolase</keyword>
<comment type="caution">
    <text evidence="6">The sequence shown here is derived from an EMBL/GenBank/DDBJ whole genome shotgun (WGS) entry which is preliminary data.</text>
</comment>
<keyword evidence="5" id="KW-0788">Thiol protease</keyword>
<dbReference type="PANTHER" id="PTHR23402">
    <property type="entry name" value="PROTEASE FAMILY C15 PYROGLUTAMYL-PEPTIDASE I-RELATED"/>
    <property type="match status" value="1"/>
</dbReference>
<dbReference type="InterPro" id="IPR016125">
    <property type="entry name" value="Peptidase_C15-like"/>
</dbReference>
<dbReference type="PIRSF" id="PIRSF015592">
    <property type="entry name" value="Prld-crbxl_pptds"/>
    <property type="match status" value="1"/>
</dbReference>
<evidence type="ECO:0008006" key="8">
    <source>
        <dbReference type="Google" id="ProtNLM"/>
    </source>
</evidence>
<dbReference type="PANTHER" id="PTHR23402:SF1">
    <property type="entry name" value="PYROGLUTAMYL-PEPTIDASE I"/>
    <property type="match status" value="1"/>
</dbReference>
<comment type="similarity">
    <text evidence="1">Belongs to the peptidase C15 family.</text>
</comment>
<sequence length="238" mass="27267">MSNDLDYMFRPIVLVTGFGPFANHPVNASWEAVRRMDKDEIERKHNVEFVPMEISVTYDNVDEYVPALWETYEPQLMIHVGVSSVATCITLEKQAHRKGYKRTDYCDQLPENHTCPAEGAIRMHTRLDVERICEEFNDGDVMNTSAVTSLDAGRYLCEYIYYTSLTHDNTRTLFVHVPDMAIYPSDITAKALEKIIELCLDQIRGKDKIKDLSDKLDDVCVCADNNVDKERSLQNSSD</sequence>
<dbReference type="InterPro" id="IPR000816">
    <property type="entry name" value="Peptidase_C15"/>
</dbReference>
<dbReference type="Proteomes" id="UP000823941">
    <property type="component" value="Chromosome 19"/>
</dbReference>
<evidence type="ECO:0000256" key="5">
    <source>
        <dbReference type="ARBA" id="ARBA00022807"/>
    </source>
</evidence>
<evidence type="ECO:0000256" key="3">
    <source>
        <dbReference type="ARBA" id="ARBA00022670"/>
    </source>
</evidence>
<dbReference type="PRINTS" id="PR00706">
    <property type="entry name" value="PYROGLUPTASE"/>
</dbReference>
<gene>
    <name evidence="6" type="ORF">JYU34_014011</name>
</gene>
<dbReference type="InterPro" id="IPR036440">
    <property type="entry name" value="Peptidase_C15-like_sf"/>
</dbReference>
<dbReference type="Pfam" id="PF01470">
    <property type="entry name" value="Peptidase_C15"/>
    <property type="match status" value="1"/>
</dbReference>
<protein>
    <recommendedName>
        <fullName evidence="8">Pyroglutamyl-peptidase 1</fullName>
    </recommendedName>
</protein>
<keyword evidence="3" id="KW-0645">Protease</keyword>
<evidence type="ECO:0000256" key="1">
    <source>
        <dbReference type="ARBA" id="ARBA00006641"/>
    </source>
</evidence>
<dbReference type="CDD" id="cd00501">
    <property type="entry name" value="Peptidase_C15"/>
    <property type="match status" value="1"/>
</dbReference>
<evidence type="ECO:0000256" key="2">
    <source>
        <dbReference type="ARBA" id="ARBA00022490"/>
    </source>
</evidence>
<proteinExistence type="inferred from homology"/>
<evidence type="ECO:0000313" key="7">
    <source>
        <dbReference type="Proteomes" id="UP000823941"/>
    </source>
</evidence>
<dbReference type="Gene3D" id="3.40.630.20">
    <property type="entry name" value="Peptidase C15, pyroglutamyl peptidase I-like"/>
    <property type="match status" value="1"/>
</dbReference>
<dbReference type="SUPFAM" id="SSF53182">
    <property type="entry name" value="Pyrrolidone carboxyl peptidase (pyroglutamate aminopeptidase)"/>
    <property type="match status" value="1"/>
</dbReference>
<name>A0ABQ7QB44_PLUXY</name>